<organism evidence="1">
    <name type="scientific">Rhizophora mucronata</name>
    <name type="common">Asiatic mangrove</name>
    <dbReference type="NCBI Taxonomy" id="61149"/>
    <lineage>
        <taxon>Eukaryota</taxon>
        <taxon>Viridiplantae</taxon>
        <taxon>Streptophyta</taxon>
        <taxon>Embryophyta</taxon>
        <taxon>Tracheophyta</taxon>
        <taxon>Spermatophyta</taxon>
        <taxon>Magnoliopsida</taxon>
        <taxon>eudicotyledons</taxon>
        <taxon>Gunneridae</taxon>
        <taxon>Pentapetalae</taxon>
        <taxon>rosids</taxon>
        <taxon>fabids</taxon>
        <taxon>Malpighiales</taxon>
        <taxon>Rhizophoraceae</taxon>
        <taxon>Rhizophora</taxon>
    </lineage>
</organism>
<protein>
    <submittedName>
        <fullName evidence="1">Uncharacterized protein</fullName>
    </submittedName>
</protein>
<sequence length="53" mass="5888">MHLRLEAKCRSIKASLQNIQHDSSLKPSVAFIFGIGPPHRRIGTNQSISQSKC</sequence>
<accession>A0A2P2N8X6</accession>
<reference evidence="1" key="1">
    <citation type="submission" date="2018-02" db="EMBL/GenBank/DDBJ databases">
        <title>Rhizophora mucronata_Transcriptome.</title>
        <authorList>
            <person name="Meera S.P."/>
            <person name="Sreeshan A."/>
            <person name="Augustine A."/>
        </authorList>
    </citation>
    <scope>NUCLEOTIDE SEQUENCE</scope>
    <source>
        <tissue evidence="1">Leaf</tissue>
    </source>
</reference>
<proteinExistence type="predicted"/>
<evidence type="ECO:0000313" key="1">
    <source>
        <dbReference type="EMBL" id="MBX38918.1"/>
    </source>
</evidence>
<dbReference type="EMBL" id="GGEC01058434">
    <property type="protein sequence ID" value="MBX38918.1"/>
    <property type="molecule type" value="Transcribed_RNA"/>
</dbReference>
<dbReference type="AlphaFoldDB" id="A0A2P2N8X6"/>
<name>A0A2P2N8X6_RHIMU</name>